<proteinExistence type="predicted"/>
<keyword evidence="2" id="KW-1133">Transmembrane helix</keyword>
<comment type="caution">
    <text evidence="3">The sequence shown here is derived from an EMBL/GenBank/DDBJ whole genome shotgun (WGS) entry which is preliminary data.</text>
</comment>
<dbReference type="EMBL" id="DNZF01000109">
    <property type="protein sequence ID" value="HBK53284.1"/>
    <property type="molecule type" value="Genomic_DNA"/>
</dbReference>
<protein>
    <submittedName>
        <fullName evidence="3">Uncharacterized protein</fullName>
    </submittedName>
</protein>
<organism evidence="3 4">
    <name type="scientific">Syntrophomonas wolfei</name>
    <dbReference type="NCBI Taxonomy" id="863"/>
    <lineage>
        <taxon>Bacteria</taxon>
        <taxon>Bacillati</taxon>
        <taxon>Bacillota</taxon>
        <taxon>Clostridia</taxon>
        <taxon>Eubacteriales</taxon>
        <taxon>Syntrophomonadaceae</taxon>
        <taxon>Syntrophomonas</taxon>
    </lineage>
</organism>
<dbReference type="STRING" id="378794.GCA_001570625_02389"/>
<feature type="region of interest" description="Disordered" evidence="1">
    <location>
        <begin position="176"/>
        <end position="214"/>
    </location>
</feature>
<keyword evidence="2" id="KW-0472">Membrane</keyword>
<keyword evidence="2" id="KW-0812">Transmembrane</keyword>
<name>A0A354YVR2_9FIRM</name>
<accession>A0A354YVR2</accession>
<evidence type="ECO:0000256" key="1">
    <source>
        <dbReference type="SAM" id="MobiDB-lite"/>
    </source>
</evidence>
<evidence type="ECO:0000256" key="2">
    <source>
        <dbReference type="SAM" id="Phobius"/>
    </source>
</evidence>
<dbReference type="Proteomes" id="UP000263273">
    <property type="component" value="Unassembled WGS sequence"/>
</dbReference>
<evidence type="ECO:0000313" key="4">
    <source>
        <dbReference type="Proteomes" id="UP000263273"/>
    </source>
</evidence>
<dbReference type="RefSeq" id="WP_061214808.1">
    <property type="nucleotide sequence ID" value="NZ_DCDX01000139.1"/>
</dbReference>
<feature type="compositionally biased region" description="Basic and acidic residues" evidence="1">
    <location>
        <begin position="187"/>
        <end position="204"/>
    </location>
</feature>
<evidence type="ECO:0000313" key="3">
    <source>
        <dbReference type="EMBL" id="HBK53284.1"/>
    </source>
</evidence>
<dbReference type="Gene3D" id="3.30.70.60">
    <property type="match status" value="1"/>
</dbReference>
<dbReference type="AlphaFoldDB" id="A0A354YVR2"/>
<dbReference type="InterPro" id="IPR014717">
    <property type="entry name" value="Transl_elong_EF1B/ribsomal_bS6"/>
</dbReference>
<gene>
    <name evidence="3" type="ORF">DDZ44_05040</name>
</gene>
<reference evidence="3 4" key="1">
    <citation type="journal article" date="2018" name="Nat. Biotechnol.">
        <title>A standardized bacterial taxonomy based on genome phylogeny substantially revises the tree of life.</title>
        <authorList>
            <person name="Parks D.H."/>
            <person name="Chuvochina M."/>
            <person name="Waite D.W."/>
            <person name="Rinke C."/>
            <person name="Skarshewski A."/>
            <person name="Chaumeil P.A."/>
            <person name="Hugenholtz P."/>
        </authorList>
    </citation>
    <scope>NUCLEOTIDE SEQUENCE [LARGE SCALE GENOMIC DNA]</scope>
    <source>
        <strain evidence="3">UBA10948</strain>
    </source>
</reference>
<feature type="transmembrane region" description="Helical" evidence="2">
    <location>
        <begin position="7"/>
        <end position="24"/>
    </location>
</feature>
<sequence length="265" mass="30138">MKLSKREIVLSCFLGFMVIIYLYNRFCLIPLEEKTERLRDENQAWQIRIQEDEKLIQSHIEHNSAYNSLPKESDNMEIAVPSSPCIPEILSFLDISAKKNGISIIALRYSLLGSVAGQKEKTGQSSKEEVKFQELELRISAKGTYPRLLNFISAIEESPRVFVIKQCKMSSNRVQAAKEATAQTESQEEKDKSQHQYVSEEEKIPPAPSVQSLQSSTAREVEDIVLSLSLSSFFDQSALPLLVEEKEDNVYSQLQGLRNPFFRAD</sequence>